<protein>
    <submittedName>
        <fullName evidence="1">Uncharacterized protein</fullName>
    </submittedName>
</protein>
<accession>A0A4Y2NKI1</accession>
<keyword evidence="2" id="KW-1185">Reference proteome</keyword>
<dbReference type="AlphaFoldDB" id="A0A4Y2NKI1"/>
<name>A0A4Y2NKI1_ARAVE</name>
<evidence type="ECO:0000313" key="2">
    <source>
        <dbReference type="Proteomes" id="UP000499080"/>
    </source>
</evidence>
<sequence>MILIRRLSIPSIPGALPDGRCSITTEISWGKNGGSGGCVEVVRLLFVGMAEERQLPDIFYTISDRIPFHSIIQEGRRNPVVLESFDDPPGKEKHEHELGLRASTTSNLTIFKKAS</sequence>
<dbReference type="Proteomes" id="UP000499080">
    <property type="component" value="Unassembled WGS sequence"/>
</dbReference>
<gene>
    <name evidence="1" type="ORF">AVEN_15121_1</name>
</gene>
<dbReference type="EMBL" id="BGPR01009144">
    <property type="protein sequence ID" value="GBN38236.1"/>
    <property type="molecule type" value="Genomic_DNA"/>
</dbReference>
<organism evidence="1 2">
    <name type="scientific">Araneus ventricosus</name>
    <name type="common">Orbweaver spider</name>
    <name type="synonym">Epeira ventricosa</name>
    <dbReference type="NCBI Taxonomy" id="182803"/>
    <lineage>
        <taxon>Eukaryota</taxon>
        <taxon>Metazoa</taxon>
        <taxon>Ecdysozoa</taxon>
        <taxon>Arthropoda</taxon>
        <taxon>Chelicerata</taxon>
        <taxon>Arachnida</taxon>
        <taxon>Araneae</taxon>
        <taxon>Araneomorphae</taxon>
        <taxon>Entelegynae</taxon>
        <taxon>Araneoidea</taxon>
        <taxon>Araneidae</taxon>
        <taxon>Araneus</taxon>
    </lineage>
</organism>
<proteinExistence type="predicted"/>
<comment type="caution">
    <text evidence="1">The sequence shown here is derived from an EMBL/GenBank/DDBJ whole genome shotgun (WGS) entry which is preliminary data.</text>
</comment>
<evidence type="ECO:0000313" key="1">
    <source>
        <dbReference type="EMBL" id="GBN38236.1"/>
    </source>
</evidence>
<reference evidence="1 2" key="1">
    <citation type="journal article" date="2019" name="Sci. Rep.">
        <title>Orb-weaving spider Araneus ventricosus genome elucidates the spidroin gene catalogue.</title>
        <authorList>
            <person name="Kono N."/>
            <person name="Nakamura H."/>
            <person name="Ohtoshi R."/>
            <person name="Moran D.A.P."/>
            <person name="Shinohara A."/>
            <person name="Yoshida Y."/>
            <person name="Fujiwara M."/>
            <person name="Mori M."/>
            <person name="Tomita M."/>
            <person name="Arakawa K."/>
        </authorList>
    </citation>
    <scope>NUCLEOTIDE SEQUENCE [LARGE SCALE GENOMIC DNA]</scope>
</reference>